<accession>A0A1Y5F2K1</accession>
<dbReference type="AlphaFoldDB" id="A0A1Y5F2K1"/>
<keyword evidence="2" id="KW-1133">Transmembrane helix</keyword>
<comment type="caution">
    <text evidence="3">The sequence shown here is derived from an EMBL/GenBank/DDBJ whole genome shotgun (WGS) entry which is preliminary data.</text>
</comment>
<feature type="compositionally biased region" description="Acidic residues" evidence="1">
    <location>
        <begin position="65"/>
        <end position="87"/>
    </location>
</feature>
<name>A0A1Y5F2K1_9BACT</name>
<keyword evidence="2" id="KW-0812">Transmembrane</keyword>
<dbReference type="Proteomes" id="UP000196531">
    <property type="component" value="Unassembled WGS sequence"/>
</dbReference>
<gene>
    <name evidence="3" type="ORF">A9Q84_18440</name>
</gene>
<evidence type="ECO:0000313" key="3">
    <source>
        <dbReference type="EMBL" id="OUR93453.1"/>
    </source>
</evidence>
<evidence type="ECO:0000256" key="2">
    <source>
        <dbReference type="SAM" id="Phobius"/>
    </source>
</evidence>
<dbReference type="EMBL" id="MAAO01000015">
    <property type="protein sequence ID" value="OUR93453.1"/>
    <property type="molecule type" value="Genomic_DNA"/>
</dbReference>
<feature type="region of interest" description="Disordered" evidence="1">
    <location>
        <begin position="118"/>
        <end position="184"/>
    </location>
</feature>
<keyword evidence="2" id="KW-0472">Membrane</keyword>
<feature type="compositionally biased region" description="Acidic residues" evidence="1">
    <location>
        <begin position="26"/>
        <end position="47"/>
    </location>
</feature>
<evidence type="ECO:0000256" key="1">
    <source>
        <dbReference type="SAM" id="MobiDB-lite"/>
    </source>
</evidence>
<sequence length="355" mass="39817">MFDDLKEKMEGLVSTIRSKLPGGNSSDEEFEDDDEFEVEEGEFEDRTEEINVKDKLKPKAKSESNDEDEEFEDEDEEDEEDEDDDEEAAKKKKKQKIIRLGIVGLLVVLGVDTFLGGDEELVQQKPVTRKRKARKKKTPAQLAASKRRRLKKLAAKKAAAANKAAGKEDVAKDAPKKMAKDMPKAVEVKEVPPVEPVLKAVQVKEPEPAPKEIMIDNALSLKTDPAPAPAMDAAMGESPSEKIGQDKDLSQALDNLAKESDESKMIKSVVKEKLTYQEPPNYRNTGRGLAYNCTGKHWACVDQESYLNCKKNNDWSKQNSKSPECYPSNVYRSFIDCRTVQVDNINTLAETRFCK</sequence>
<reference evidence="4" key="1">
    <citation type="journal article" date="2017" name="Proc. Natl. Acad. Sci. U.S.A.">
        <title>Simulation of Deepwater Horizon oil plume reveals substrate specialization within a complex community of hydrocarbon-degraders.</title>
        <authorList>
            <person name="Hu P."/>
            <person name="Dubinsky E.A."/>
            <person name="Probst A.J."/>
            <person name="Wang J."/>
            <person name="Sieber C.M.K."/>
            <person name="Tom L.M."/>
            <person name="Gardinali P."/>
            <person name="Banfield J.F."/>
            <person name="Atlas R.M."/>
            <person name="Andersen G.L."/>
        </authorList>
    </citation>
    <scope>NUCLEOTIDE SEQUENCE [LARGE SCALE GENOMIC DNA]</scope>
</reference>
<proteinExistence type="predicted"/>
<feature type="compositionally biased region" description="Basic residues" evidence="1">
    <location>
        <begin position="145"/>
        <end position="155"/>
    </location>
</feature>
<feature type="compositionally biased region" description="Basic and acidic residues" evidence="1">
    <location>
        <begin position="48"/>
        <end position="64"/>
    </location>
</feature>
<feature type="compositionally biased region" description="Basic residues" evidence="1">
    <location>
        <begin position="127"/>
        <end position="138"/>
    </location>
</feature>
<protein>
    <submittedName>
        <fullName evidence="3">Uncharacterized protein</fullName>
    </submittedName>
</protein>
<feature type="transmembrane region" description="Helical" evidence="2">
    <location>
        <begin position="97"/>
        <end position="117"/>
    </location>
</feature>
<feature type="compositionally biased region" description="Basic and acidic residues" evidence="1">
    <location>
        <begin position="165"/>
        <end position="184"/>
    </location>
</feature>
<evidence type="ECO:0000313" key="4">
    <source>
        <dbReference type="Proteomes" id="UP000196531"/>
    </source>
</evidence>
<organism evidence="3 4">
    <name type="scientific">Halobacteriovorax marinus</name>
    <dbReference type="NCBI Taxonomy" id="97084"/>
    <lineage>
        <taxon>Bacteria</taxon>
        <taxon>Pseudomonadati</taxon>
        <taxon>Bdellovibrionota</taxon>
        <taxon>Bacteriovoracia</taxon>
        <taxon>Bacteriovoracales</taxon>
        <taxon>Halobacteriovoraceae</taxon>
        <taxon>Halobacteriovorax</taxon>
    </lineage>
</organism>
<feature type="region of interest" description="Disordered" evidence="1">
    <location>
        <begin position="14"/>
        <end position="94"/>
    </location>
</feature>